<feature type="transmembrane region" description="Helical" evidence="1">
    <location>
        <begin position="115"/>
        <end position="142"/>
    </location>
</feature>
<evidence type="ECO:0000313" key="4">
    <source>
        <dbReference type="Proteomes" id="UP000248021"/>
    </source>
</evidence>
<dbReference type="EMBL" id="QJJK01000012">
    <property type="protein sequence ID" value="PXW54191.1"/>
    <property type="molecule type" value="Genomic_DNA"/>
</dbReference>
<keyword evidence="1" id="KW-0812">Transmembrane</keyword>
<feature type="transmembrane region" description="Helical" evidence="1">
    <location>
        <begin position="154"/>
        <end position="171"/>
    </location>
</feature>
<evidence type="ECO:0000313" key="3">
    <source>
        <dbReference type="EMBL" id="PXW54191.1"/>
    </source>
</evidence>
<dbReference type="Pfam" id="PF01970">
    <property type="entry name" value="TctA"/>
    <property type="match status" value="1"/>
</dbReference>
<feature type="transmembrane region" description="Helical" evidence="1">
    <location>
        <begin position="330"/>
        <end position="351"/>
    </location>
</feature>
<keyword evidence="1" id="KW-1133">Transmembrane helix</keyword>
<dbReference type="PANTHER" id="PTHR35342:SF5">
    <property type="entry name" value="TRICARBOXYLIC TRANSPORT PROTEIN"/>
    <property type="match status" value="1"/>
</dbReference>
<dbReference type="PANTHER" id="PTHR35342">
    <property type="entry name" value="TRICARBOXYLIC TRANSPORT PROTEIN"/>
    <property type="match status" value="1"/>
</dbReference>
<evidence type="ECO:0000256" key="1">
    <source>
        <dbReference type="SAM" id="Phobius"/>
    </source>
</evidence>
<dbReference type="RefSeq" id="WP_110377417.1">
    <property type="nucleotide sequence ID" value="NZ_JAHBRY010000002.1"/>
</dbReference>
<accession>A0A2V3TYP6</accession>
<keyword evidence="1" id="KW-0472">Membrane</keyword>
<sequence length="508" mass="53417">MEPASFFSELSSNLAVGLATALTLENLAYCALGVTLGTFLGALPGIGVLIAMSMLFPVTFHLPATAAIIMLGGIYYGTAYGGSISSILLNVPGTPANAVACLDGHPMAQQGRAGVALSMTAVSSFIGASVGIIIMMFFAPVIAEHALDFGPAEYFMLILLGLLAASTVSGGSPLKGVAMVFFGIALGLVGTDLNSGQLRYVFGIVELRDGLGLLGIAMGVFGVTEIVATIRGARPEPVDSRSITLKTMMPTRDDVARLWMPSLRGAGIGSFIGALPGTGSMIASFMSYAVERRVSREPERFGKGALEGVIAPEAANNAADQTAFIPTLTLGIPGSPALALILGILLIHGVNPGPTMLSERPDMFWGLVMSFWVGNILLLILNIPLIGVWVRVLSIPYRLLYPSILFFVCIGAFSVNNAVFDLWTVAGFAVLGYCMRLLGLPAAPLILGYVLGPMMEVQFRRTLIFSGGDFTAFVDRPISLTLLFVSIAVVAAPALLHLRGRLRRRATT</sequence>
<feature type="transmembrane region" description="Helical" evidence="1">
    <location>
        <begin position="58"/>
        <end position="76"/>
    </location>
</feature>
<feature type="transmembrane region" description="Helical" evidence="1">
    <location>
        <begin position="425"/>
        <end position="451"/>
    </location>
</feature>
<gene>
    <name evidence="3" type="ORF">C7450_112220</name>
</gene>
<comment type="caution">
    <text evidence="3">The sequence shown here is derived from an EMBL/GenBank/DDBJ whole genome shotgun (WGS) entry which is preliminary data.</text>
</comment>
<feature type="transmembrane region" description="Helical" evidence="1">
    <location>
        <begin position="399"/>
        <end position="419"/>
    </location>
</feature>
<dbReference type="AlphaFoldDB" id="A0A2V3TYP6"/>
<organism evidence="3 4">
    <name type="scientific">Chelatococcus asaccharovorans</name>
    <dbReference type="NCBI Taxonomy" id="28210"/>
    <lineage>
        <taxon>Bacteria</taxon>
        <taxon>Pseudomonadati</taxon>
        <taxon>Pseudomonadota</taxon>
        <taxon>Alphaproteobacteria</taxon>
        <taxon>Hyphomicrobiales</taxon>
        <taxon>Chelatococcaceae</taxon>
        <taxon>Chelatococcus</taxon>
    </lineage>
</organism>
<reference evidence="3 4" key="1">
    <citation type="submission" date="2018-05" db="EMBL/GenBank/DDBJ databases">
        <title>Genomic Encyclopedia of Type Strains, Phase IV (KMG-IV): sequencing the most valuable type-strain genomes for metagenomic binning, comparative biology and taxonomic classification.</title>
        <authorList>
            <person name="Goeker M."/>
        </authorList>
    </citation>
    <scope>NUCLEOTIDE SEQUENCE [LARGE SCALE GENOMIC DNA]</scope>
    <source>
        <strain evidence="3 4">DSM 6462</strain>
    </source>
</reference>
<feature type="transmembrane region" description="Helical" evidence="1">
    <location>
        <begin position="177"/>
        <end position="198"/>
    </location>
</feature>
<feature type="transmembrane region" description="Helical" evidence="1">
    <location>
        <begin position="480"/>
        <end position="498"/>
    </location>
</feature>
<protein>
    <submittedName>
        <fullName evidence="3">TctA family transporter</fullName>
    </submittedName>
</protein>
<proteinExistence type="predicted"/>
<feature type="transmembrane region" description="Helical" evidence="1">
    <location>
        <begin position="210"/>
        <end position="230"/>
    </location>
</feature>
<feature type="domain" description="DUF112" evidence="2">
    <location>
        <begin position="27"/>
        <end position="447"/>
    </location>
</feature>
<dbReference type="OrthoDB" id="7323395at2"/>
<feature type="transmembrane region" description="Helical" evidence="1">
    <location>
        <begin position="26"/>
        <end position="51"/>
    </location>
</feature>
<evidence type="ECO:0000259" key="2">
    <source>
        <dbReference type="Pfam" id="PF01970"/>
    </source>
</evidence>
<dbReference type="Proteomes" id="UP000248021">
    <property type="component" value="Unassembled WGS sequence"/>
</dbReference>
<dbReference type="InterPro" id="IPR002823">
    <property type="entry name" value="DUF112_TM"/>
</dbReference>
<feature type="transmembrane region" description="Helical" evidence="1">
    <location>
        <begin position="363"/>
        <end position="387"/>
    </location>
</feature>
<feature type="transmembrane region" description="Helical" evidence="1">
    <location>
        <begin position="268"/>
        <end position="290"/>
    </location>
</feature>
<name>A0A2V3TYP6_9HYPH</name>
<keyword evidence="4" id="KW-1185">Reference proteome</keyword>